<accession>A0A7E4VKP0</accession>
<dbReference type="InterPro" id="IPR000859">
    <property type="entry name" value="CUB_dom"/>
</dbReference>
<sequence>MLAKFKTAFISSRWLNYVVFTLFSTIYLVSSERCDCQNKIIMLLRYDDYRVLLSPDYPKPYCGELNCAWRVVAPDNTSKIHFFARNIDFRENRDFIWFFDSQHGVDLEHELINASHSCTGKGDCAYESKGQFLTIQFKSDFGEPERYGFQATVSLYDRERRAWTNSIWKIVIIALVCVAVIIGLTVIFWLLVCRRFLHKEKVRLLSQDEEEAATIAAKQRESSVYTADVSSNAPNNF</sequence>
<evidence type="ECO:0000256" key="3">
    <source>
        <dbReference type="SAM" id="Phobius"/>
    </source>
</evidence>
<evidence type="ECO:0000256" key="2">
    <source>
        <dbReference type="PROSITE-ProRule" id="PRU00059"/>
    </source>
</evidence>
<dbReference type="Gene3D" id="2.60.120.290">
    <property type="entry name" value="Spermadhesin, CUB domain"/>
    <property type="match status" value="1"/>
</dbReference>
<evidence type="ECO:0000313" key="6">
    <source>
        <dbReference type="WBParaSite" id="Pan_g22110.t1"/>
    </source>
</evidence>
<name>A0A7E4VKP0_PANRE</name>
<keyword evidence="3" id="KW-1133">Transmembrane helix</keyword>
<dbReference type="InterPro" id="IPR035914">
    <property type="entry name" value="Sperma_CUB_dom_sf"/>
</dbReference>
<reference evidence="6" key="2">
    <citation type="submission" date="2020-10" db="UniProtKB">
        <authorList>
            <consortium name="WormBaseParasite"/>
        </authorList>
    </citation>
    <scope>IDENTIFICATION</scope>
</reference>
<keyword evidence="3" id="KW-0472">Membrane</keyword>
<feature type="transmembrane region" description="Helical" evidence="3">
    <location>
        <begin position="167"/>
        <end position="193"/>
    </location>
</feature>
<evidence type="ECO:0000313" key="5">
    <source>
        <dbReference type="Proteomes" id="UP000492821"/>
    </source>
</evidence>
<dbReference type="SUPFAM" id="SSF49854">
    <property type="entry name" value="Spermadhesin, CUB domain"/>
    <property type="match status" value="1"/>
</dbReference>
<dbReference type="PROSITE" id="PS01180">
    <property type="entry name" value="CUB"/>
    <property type="match status" value="1"/>
</dbReference>
<dbReference type="WBParaSite" id="Pan_g22110.t1">
    <property type="protein sequence ID" value="Pan_g22110.t1"/>
    <property type="gene ID" value="Pan_g22110"/>
</dbReference>
<keyword evidence="5" id="KW-1185">Reference proteome</keyword>
<evidence type="ECO:0000256" key="1">
    <source>
        <dbReference type="ARBA" id="ARBA00023157"/>
    </source>
</evidence>
<dbReference type="AlphaFoldDB" id="A0A7E4VKP0"/>
<reference evidence="5" key="1">
    <citation type="journal article" date="2013" name="Genetics">
        <title>The draft genome and transcriptome of Panagrellus redivivus are shaped by the harsh demands of a free-living lifestyle.</title>
        <authorList>
            <person name="Srinivasan J."/>
            <person name="Dillman A.R."/>
            <person name="Macchietto M.G."/>
            <person name="Heikkinen L."/>
            <person name="Lakso M."/>
            <person name="Fracchia K.M."/>
            <person name="Antoshechkin I."/>
            <person name="Mortazavi A."/>
            <person name="Wong G."/>
            <person name="Sternberg P.W."/>
        </authorList>
    </citation>
    <scope>NUCLEOTIDE SEQUENCE [LARGE SCALE GENOMIC DNA]</scope>
    <source>
        <strain evidence="5">MT8872</strain>
    </source>
</reference>
<proteinExistence type="predicted"/>
<dbReference type="Pfam" id="PF00431">
    <property type="entry name" value="CUB"/>
    <property type="match status" value="1"/>
</dbReference>
<keyword evidence="1" id="KW-1015">Disulfide bond</keyword>
<organism evidence="5 6">
    <name type="scientific">Panagrellus redivivus</name>
    <name type="common">Microworm</name>
    <dbReference type="NCBI Taxonomy" id="6233"/>
    <lineage>
        <taxon>Eukaryota</taxon>
        <taxon>Metazoa</taxon>
        <taxon>Ecdysozoa</taxon>
        <taxon>Nematoda</taxon>
        <taxon>Chromadorea</taxon>
        <taxon>Rhabditida</taxon>
        <taxon>Tylenchina</taxon>
        <taxon>Panagrolaimomorpha</taxon>
        <taxon>Panagrolaimoidea</taxon>
        <taxon>Panagrolaimidae</taxon>
        <taxon>Panagrellus</taxon>
    </lineage>
</organism>
<keyword evidence="3" id="KW-0812">Transmembrane</keyword>
<feature type="domain" description="CUB" evidence="4">
    <location>
        <begin position="36"/>
        <end position="156"/>
    </location>
</feature>
<protein>
    <submittedName>
        <fullName evidence="6">CUB domain-containing protein</fullName>
    </submittedName>
</protein>
<comment type="caution">
    <text evidence="2">Lacks conserved residue(s) required for the propagation of feature annotation.</text>
</comment>
<dbReference type="Proteomes" id="UP000492821">
    <property type="component" value="Unassembled WGS sequence"/>
</dbReference>
<evidence type="ECO:0000259" key="4">
    <source>
        <dbReference type="PROSITE" id="PS01180"/>
    </source>
</evidence>